<proteinExistence type="inferred from homology"/>
<evidence type="ECO:0008006" key="9">
    <source>
        <dbReference type="Google" id="ProtNLM"/>
    </source>
</evidence>
<keyword evidence="3 6" id="KW-0812">Transmembrane</keyword>
<dbReference type="PANTHER" id="PTHR31885:SF6">
    <property type="entry name" value="GH04784P"/>
    <property type="match status" value="1"/>
</dbReference>
<keyword evidence="5 6" id="KW-0472">Membrane</keyword>
<protein>
    <recommendedName>
        <fullName evidence="9">Lysoplasmalogenase</fullName>
    </recommendedName>
</protein>
<feature type="transmembrane region" description="Helical" evidence="6">
    <location>
        <begin position="75"/>
        <end position="95"/>
    </location>
</feature>
<evidence type="ECO:0000256" key="1">
    <source>
        <dbReference type="ARBA" id="ARBA00004141"/>
    </source>
</evidence>
<dbReference type="InterPro" id="IPR012506">
    <property type="entry name" value="TMEM86B-like"/>
</dbReference>
<evidence type="ECO:0000256" key="3">
    <source>
        <dbReference type="ARBA" id="ARBA00022692"/>
    </source>
</evidence>
<organism evidence="7 8">
    <name type="scientific">Hyphomonas hirschiana VP5</name>
    <dbReference type="NCBI Taxonomy" id="1280951"/>
    <lineage>
        <taxon>Bacteria</taxon>
        <taxon>Pseudomonadati</taxon>
        <taxon>Pseudomonadota</taxon>
        <taxon>Alphaproteobacteria</taxon>
        <taxon>Hyphomonadales</taxon>
        <taxon>Hyphomonadaceae</taxon>
        <taxon>Hyphomonas</taxon>
    </lineage>
</organism>
<feature type="transmembrane region" description="Helical" evidence="6">
    <location>
        <begin position="131"/>
        <end position="150"/>
    </location>
</feature>
<dbReference type="Proteomes" id="UP000025061">
    <property type="component" value="Unassembled WGS sequence"/>
</dbReference>
<comment type="subcellular location">
    <subcellularLocation>
        <location evidence="1">Membrane</location>
        <topology evidence="1">Multi-pass membrane protein</topology>
    </subcellularLocation>
</comment>
<evidence type="ECO:0000256" key="6">
    <source>
        <dbReference type="SAM" id="Phobius"/>
    </source>
</evidence>
<evidence type="ECO:0000256" key="4">
    <source>
        <dbReference type="ARBA" id="ARBA00022989"/>
    </source>
</evidence>
<evidence type="ECO:0000313" key="8">
    <source>
        <dbReference type="Proteomes" id="UP000025061"/>
    </source>
</evidence>
<feature type="transmembrane region" description="Helical" evidence="6">
    <location>
        <begin position="107"/>
        <end position="124"/>
    </location>
</feature>
<dbReference type="RefSeq" id="WP_011648101.1">
    <property type="nucleotide sequence ID" value="NZ_ARYI01000013.1"/>
</dbReference>
<dbReference type="GO" id="GO:0016787">
    <property type="term" value="F:hydrolase activity"/>
    <property type="evidence" value="ECO:0007669"/>
    <property type="project" value="TreeGrafter"/>
</dbReference>
<comment type="similarity">
    <text evidence="2">Belongs to the TMEM86 family.</text>
</comment>
<evidence type="ECO:0000256" key="5">
    <source>
        <dbReference type="ARBA" id="ARBA00023136"/>
    </source>
</evidence>
<dbReference type="OrthoDB" id="345840at2"/>
<keyword evidence="8" id="KW-1185">Reference proteome</keyword>
<sequence>MTLWLPLGLAGLLAITYGFTLSRSPPGPAKLLLKISGMLILTGVAAWAGAPWLLVAGLAACTVGDAFLAGKAERWLLPGMAAFFLGHVCYVALFWSAGQVSGDLMNYLARGVLVFAGAGYVFWLSPSLGPMRAAVLAYAAVILVMGAAAIALPPGYALVLVGALMFIASDAILAHELFRRPPGETSRLLPSISLWNLYFFGQMMITLGFLLK</sequence>
<keyword evidence="4 6" id="KW-1133">Transmembrane helix</keyword>
<evidence type="ECO:0000256" key="2">
    <source>
        <dbReference type="ARBA" id="ARBA00007375"/>
    </source>
</evidence>
<feature type="transmembrane region" description="Helical" evidence="6">
    <location>
        <begin position="194"/>
        <end position="211"/>
    </location>
</feature>
<dbReference type="EMBL" id="ARYI01000013">
    <property type="protein sequence ID" value="KCZ89914.1"/>
    <property type="molecule type" value="Genomic_DNA"/>
</dbReference>
<reference evidence="7 8" key="1">
    <citation type="submission" date="2013-04" db="EMBL/GenBank/DDBJ databases">
        <title>Hyphomonas hirschiana VP5 Genome Sequencing.</title>
        <authorList>
            <person name="Lai Q."/>
            <person name="Shao Z."/>
        </authorList>
    </citation>
    <scope>NUCLEOTIDE SEQUENCE [LARGE SCALE GENOMIC DNA]</scope>
    <source>
        <strain evidence="7 8">VP5</strain>
    </source>
</reference>
<name>A0A059FH14_9PROT</name>
<dbReference type="Pfam" id="PF07947">
    <property type="entry name" value="YhhN"/>
    <property type="match status" value="1"/>
</dbReference>
<accession>A0A059FH14</accession>
<dbReference type="AlphaFoldDB" id="A0A059FH14"/>
<dbReference type="PATRIC" id="fig|1280951.3.peg.2804"/>
<gene>
    <name evidence="7" type="ORF">HHI_13920</name>
</gene>
<dbReference type="GO" id="GO:0016020">
    <property type="term" value="C:membrane"/>
    <property type="evidence" value="ECO:0007669"/>
    <property type="project" value="UniProtKB-SubCell"/>
</dbReference>
<comment type="caution">
    <text evidence="7">The sequence shown here is derived from an EMBL/GenBank/DDBJ whole genome shotgun (WGS) entry which is preliminary data.</text>
</comment>
<feature type="transmembrane region" description="Helical" evidence="6">
    <location>
        <begin position="37"/>
        <end position="63"/>
    </location>
</feature>
<evidence type="ECO:0000313" key="7">
    <source>
        <dbReference type="EMBL" id="KCZ89914.1"/>
    </source>
</evidence>
<dbReference type="PANTHER" id="PTHR31885">
    <property type="entry name" value="GH04784P"/>
    <property type="match status" value="1"/>
</dbReference>